<reference evidence="2" key="1">
    <citation type="submission" date="2017-08" db="EMBL/GenBank/DDBJ databases">
        <authorList>
            <person name="Varghese N."/>
            <person name="Submissions S."/>
        </authorList>
    </citation>
    <scope>NUCLEOTIDE SEQUENCE [LARGE SCALE GENOMIC DNA]</scope>
    <source>
        <strain evidence="2">KCTC 23107</strain>
    </source>
</reference>
<proteinExistence type="predicted"/>
<accession>A0A286HM65</accession>
<keyword evidence="2" id="KW-1185">Reference proteome</keyword>
<name>A0A286HM65_9HYPH</name>
<organism evidence="1 2">
    <name type="scientific">Hoeflea halophila</name>
    <dbReference type="NCBI Taxonomy" id="714899"/>
    <lineage>
        <taxon>Bacteria</taxon>
        <taxon>Pseudomonadati</taxon>
        <taxon>Pseudomonadota</taxon>
        <taxon>Alphaproteobacteria</taxon>
        <taxon>Hyphomicrobiales</taxon>
        <taxon>Rhizobiaceae</taxon>
        <taxon>Hoeflea</taxon>
    </lineage>
</organism>
<evidence type="ECO:0000313" key="2">
    <source>
        <dbReference type="Proteomes" id="UP000219465"/>
    </source>
</evidence>
<protein>
    <submittedName>
        <fullName evidence="1">Uncharacterized protein</fullName>
    </submittedName>
</protein>
<dbReference type="OrthoDB" id="7947997at2"/>
<evidence type="ECO:0000313" key="1">
    <source>
        <dbReference type="EMBL" id="SOE08895.1"/>
    </source>
</evidence>
<dbReference type="Proteomes" id="UP000219465">
    <property type="component" value="Unassembled WGS sequence"/>
</dbReference>
<dbReference type="AlphaFoldDB" id="A0A286HM65"/>
<sequence length="136" mass="15056">MVLHVLLMFLSSHAMPEQHHKYHRHPAKPIRTLQDAANDDQIIVVRCGLCRRLINYLATDLVQVLNPHRPVDAPPFACSRCGKADYMSVQVKTPSIGDYGHLVIRRLLGIRSVSEWGNLLLGDDAKPGSGSGAGRK</sequence>
<dbReference type="EMBL" id="OCPC01000001">
    <property type="protein sequence ID" value="SOE08895.1"/>
    <property type="molecule type" value="Genomic_DNA"/>
</dbReference>
<gene>
    <name evidence="1" type="ORF">SAMN05877838_0627</name>
</gene>